<organism evidence="1 2">
    <name type="scientific">Muribacter muris</name>
    <dbReference type="NCBI Taxonomy" id="67855"/>
    <lineage>
        <taxon>Bacteria</taxon>
        <taxon>Pseudomonadati</taxon>
        <taxon>Pseudomonadota</taxon>
        <taxon>Gammaproteobacteria</taxon>
        <taxon>Pasteurellales</taxon>
        <taxon>Pasteurellaceae</taxon>
        <taxon>Muribacter</taxon>
    </lineage>
</organism>
<dbReference type="STRING" id="67855.RO21_10580"/>
<accession>A0A0J5P286</accession>
<dbReference type="RefSeq" id="WP_047977752.1">
    <property type="nucleotide sequence ID" value="NZ_JWIZ01000080.1"/>
</dbReference>
<protein>
    <submittedName>
        <fullName evidence="1">Uncharacterized protein</fullName>
    </submittedName>
</protein>
<evidence type="ECO:0000313" key="2">
    <source>
        <dbReference type="Proteomes" id="UP000036270"/>
    </source>
</evidence>
<dbReference type="PATRIC" id="fig|67855.3.peg.2333"/>
<gene>
    <name evidence="1" type="ORF">RO21_10580</name>
</gene>
<comment type="caution">
    <text evidence="1">The sequence shown here is derived from an EMBL/GenBank/DDBJ whole genome shotgun (WGS) entry which is preliminary data.</text>
</comment>
<proteinExistence type="predicted"/>
<name>A0A0J5P286_9PAST</name>
<evidence type="ECO:0000313" key="1">
    <source>
        <dbReference type="EMBL" id="KMK50648.1"/>
    </source>
</evidence>
<sequence>MSRAFILNQALLPETKRNLATYEERGITGCWAKLVQLAKDYRTPKTAVINPNRGEAYYNGLPAEFKTEVLLLTKFNAMPAAAKSELLATLGIDDTVAFHKFNDWERAAIGRTLRHLKLVSNRMPDSLKIADFFHVQGGQNG</sequence>
<keyword evidence="2" id="KW-1185">Reference proteome</keyword>
<dbReference type="AlphaFoldDB" id="A0A0J5P286"/>
<dbReference type="Proteomes" id="UP000036270">
    <property type="component" value="Unassembled WGS sequence"/>
</dbReference>
<dbReference type="EMBL" id="JWIZ01000080">
    <property type="protein sequence ID" value="KMK50648.1"/>
    <property type="molecule type" value="Genomic_DNA"/>
</dbReference>
<reference evidence="1 2" key="1">
    <citation type="submission" date="2014-12" db="EMBL/GenBank/DDBJ databases">
        <title>Reclassification of Actinobacillus muris as Muribacter muris.</title>
        <authorList>
            <person name="Christensen H."/>
            <person name="Nicklas W."/>
            <person name="Bisgaard M."/>
        </authorList>
    </citation>
    <scope>NUCLEOTIDE SEQUENCE [LARGE SCALE GENOMIC DNA]</scope>
    <source>
        <strain evidence="1 2">Ackerman80-443D</strain>
    </source>
</reference>